<comment type="subcellular location">
    <subcellularLocation>
        <location evidence="1">Cell membrane</location>
        <topology evidence="1">Single-pass membrane protein</topology>
    </subcellularLocation>
</comment>
<dbReference type="FunFam" id="1.10.3820.10:FF:000001">
    <property type="entry name" value="Cytochrome c-type protein"/>
    <property type="match status" value="1"/>
</dbReference>
<evidence type="ECO:0000256" key="10">
    <source>
        <dbReference type="ARBA" id="ARBA00023004"/>
    </source>
</evidence>
<evidence type="ECO:0000256" key="2">
    <source>
        <dbReference type="ARBA" id="ARBA00007395"/>
    </source>
</evidence>
<protein>
    <submittedName>
        <fullName evidence="14">Cytochrome c-type protein NapC</fullName>
    </submittedName>
</protein>
<evidence type="ECO:0000256" key="6">
    <source>
        <dbReference type="ARBA" id="ARBA00022692"/>
    </source>
</evidence>
<evidence type="ECO:0000256" key="4">
    <source>
        <dbReference type="ARBA" id="ARBA00022475"/>
    </source>
</evidence>
<dbReference type="PANTHER" id="PTHR30333">
    <property type="entry name" value="CYTOCHROME C-TYPE PROTEIN"/>
    <property type="match status" value="1"/>
</dbReference>
<comment type="similarity">
    <text evidence="2">Belongs to the NapC/NirT/NrfH family.</text>
</comment>
<evidence type="ECO:0000256" key="7">
    <source>
        <dbReference type="ARBA" id="ARBA00022723"/>
    </source>
</evidence>
<dbReference type="GO" id="GO:0009061">
    <property type="term" value="P:anaerobic respiration"/>
    <property type="evidence" value="ECO:0007669"/>
    <property type="project" value="TreeGrafter"/>
</dbReference>
<dbReference type="AlphaFoldDB" id="A0A450S7N8"/>
<evidence type="ECO:0000313" key="14">
    <source>
        <dbReference type="EMBL" id="VFJ47887.1"/>
    </source>
</evidence>
<feature type="transmembrane region" description="Helical" evidence="12">
    <location>
        <begin position="74"/>
        <end position="95"/>
    </location>
</feature>
<evidence type="ECO:0000256" key="5">
    <source>
        <dbReference type="ARBA" id="ARBA00022617"/>
    </source>
</evidence>
<dbReference type="GO" id="GO:0046872">
    <property type="term" value="F:metal ion binding"/>
    <property type="evidence" value="ECO:0007669"/>
    <property type="project" value="UniProtKB-KW"/>
</dbReference>
<dbReference type="PANTHER" id="PTHR30333:SF1">
    <property type="entry name" value="CYTOCHROME C-TYPE PROTEIN NAPC"/>
    <property type="match status" value="1"/>
</dbReference>
<keyword evidence="10" id="KW-0408">Iron</keyword>
<evidence type="ECO:0000256" key="1">
    <source>
        <dbReference type="ARBA" id="ARBA00004162"/>
    </source>
</evidence>
<evidence type="ECO:0000256" key="12">
    <source>
        <dbReference type="SAM" id="Phobius"/>
    </source>
</evidence>
<keyword evidence="6 12" id="KW-0812">Transmembrane</keyword>
<name>A0A450S7N8_9GAMM</name>
<keyword evidence="4" id="KW-1003">Cell membrane</keyword>
<keyword evidence="11 12" id="KW-0472">Membrane</keyword>
<evidence type="ECO:0000259" key="13">
    <source>
        <dbReference type="Pfam" id="PF03264"/>
    </source>
</evidence>
<keyword evidence="3" id="KW-0813">Transport</keyword>
<evidence type="ECO:0000256" key="9">
    <source>
        <dbReference type="ARBA" id="ARBA00022989"/>
    </source>
</evidence>
<dbReference type="InterPro" id="IPR051174">
    <property type="entry name" value="Cytochrome_c-type_ET"/>
</dbReference>
<sequence>MGEHPDARGSVKVPPADGRKVSLFPVAEFPDTTDKKSPVDIFDSGHLPDWEDTKMMDNGNPNVTTGRAKMIKRAIVFVLVFVAGITFAGTFSYALKLSNEEEFCTSCHSMKMVLQEYQQSLHYKNGSGVSATCSDCHVPKQFWPKMAAKMMAYKDVLHEFLGTIDTWEKLDEHRWDMATRVWDKMRATGSRECRGCHSFSKMDLSEQDRSARRKHGLAVDQDKSCIDCHQGIVHALPDEPDVG</sequence>
<evidence type="ECO:0000256" key="3">
    <source>
        <dbReference type="ARBA" id="ARBA00022448"/>
    </source>
</evidence>
<accession>A0A450S7N8</accession>
<keyword evidence="8" id="KW-0249">Electron transport</keyword>
<gene>
    <name evidence="14" type="ORF">BECKDK2373C_GA0170839_101953</name>
</gene>
<dbReference type="EMBL" id="CAADEY010000019">
    <property type="protein sequence ID" value="VFJ47887.1"/>
    <property type="molecule type" value="Genomic_DNA"/>
</dbReference>
<proteinExistence type="inferred from homology"/>
<dbReference type="InterPro" id="IPR005126">
    <property type="entry name" value="NapC/NirT_cyt_c_N"/>
</dbReference>
<reference evidence="14" key="1">
    <citation type="submission" date="2019-02" db="EMBL/GenBank/DDBJ databases">
        <authorList>
            <person name="Gruber-Vodicka R. H."/>
            <person name="Seah K. B. B."/>
        </authorList>
    </citation>
    <scope>NUCLEOTIDE SEQUENCE</scope>
    <source>
        <strain evidence="14">BECK_DK161</strain>
    </source>
</reference>
<feature type="domain" description="NapC/NirT cytochrome c N-terminal" evidence="13">
    <location>
        <begin position="71"/>
        <end position="238"/>
    </location>
</feature>
<keyword evidence="5" id="KW-0349">Heme</keyword>
<dbReference type="GO" id="GO:0009055">
    <property type="term" value="F:electron transfer activity"/>
    <property type="evidence" value="ECO:0007669"/>
    <property type="project" value="TreeGrafter"/>
</dbReference>
<dbReference type="Pfam" id="PF03264">
    <property type="entry name" value="Cytochrom_NNT"/>
    <property type="match status" value="1"/>
</dbReference>
<keyword evidence="9 12" id="KW-1133">Transmembrane helix</keyword>
<evidence type="ECO:0000256" key="11">
    <source>
        <dbReference type="ARBA" id="ARBA00023136"/>
    </source>
</evidence>
<dbReference type="InterPro" id="IPR038266">
    <property type="entry name" value="NapC/NirT_cytc_sf"/>
</dbReference>
<evidence type="ECO:0000256" key="8">
    <source>
        <dbReference type="ARBA" id="ARBA00022982"/>
    </source>
</evidence>
<dbReference type="Gene3D" id="1.10.3820.10">
    <property type="entry name" value="Di-heme elbow motif domain"/>
    <property type="match status" value="1"/>
</dbReference>
<dbReference type="SUPFAM" id="SSF48695">
    <property type="entry name" value="Multiheme cytochromes"/>
    <property type="match status" value="1"/>
</dbReference>
<organism evidence="14">
    <name type="scientific">Candidatus Kentrum sp. DK</name>
    <dbReference type="NCBI Taxonomy" id="2126562"/>
    <lineage>
        <taxon>Bacteria</taxon>
        <taxon>Pseudomonadati</taxon>
        <taxon>Pseudomonadota</taxon>
        <taxon>Gammaproteobacteria</taxon>
        <taxon>Candidatus Kentrum</taxon>
    </lineage>
</organism>
<dbReference type="GO" id="GO:0005886">
    <property type="term" value="C:plasma membrane"/>
    <property type="evidence" value="ECO:0007669"/>
    <property type="project" value="UniProtKB-SubCell"/>
</dbReference>
<keyword evidence="7" id="KW-0479">Metal-binding</keyword>
<dbReference type="InterPro" id="IPR036280">
    <property type="entry name" value="Multihaem_cyt_sf"/>
</dbReference>